<dbReference type="EC" id="2.3.2.27" evidence="3"/>
<dbReference type="InterPro" id="IPR013083">
    <property type="entry name" value="Znf_RING/FYVE/PHD"/>
</dbReference>
<keyword evidence="11 14" id="KW-0472">Membrane</keyword>
<evidence type="ECO:0000256" key="9">
    <source>
        <dbReference type="ARBA" id="ARBA00022833"/>
    </source>
</evidence>
<feature type="transmembrane region" description="Helical" evidence="14">
    <location>
        <begin position="34"/>
        <end position="67"/>
    </location>
</feature>
<evidence type="ECO:0000256" key="13">
    <source>
        <dbReference type="SAM" id="MobiDB-lite"/>
    </source>
</evidence>
<keyword evidence="17" id="KW-1185">Reference proteome</keyword>
<evidence type="ECO:0000256" key="14">
    <source>
        <dbReference type="SAM" id="Phobius"/>
    </source>
</evidence>
<evidence type="ECO:0000256" key="10">
    <source>
        <dbReference type="ARBA" id="ARBA00022989"/>
    </source>
</evidence>
<dbReference type="AlphaFoldDB" id="A0A9D4TGN5"/>
<feature type="compositionally biased region" description="Low complexity" evidence="13">
    <location>
        <begin position="97"/>
        <end position="108"/>
    </location>
</feature>
<dbReference type="Gene3D" id="3.30.40.10">
    <property type="entry name" value="Zinc/RING finger domain, C3HC4 (zinc finger)"/>
    <property type="match status" value="1"/>
</dbReference>
<dbReference type="GO" id="GO:0016567">
    <property type="term" value="P:protein ubiquitination"/>
    <property type="evidence" value="ECO:0007669"/>
    <property type="project" value="TreeGrafter"/>
</dbReference>
<dbReference type="SUPFAM" id="SSF57850">
    <property type="entry name" value="RING/U-box"/>
    <property type="match status" value="1"/>
</dbReference>
<reference evidence="16" key="2">
    <citation type="submission" date="2020-11" db="EMBL/GenBank/DDBJ databases">
        <authorList>
            <person name="Cecchin M."/>
            <person name="Marcolungo L."/>
            <person name="Rossato M."/>
            <person name="Girolomoni L."/>
            <person name="Cosentino E."/>
            <person name="Cuine S."/>
            <person name="Li-Beisson Y."/>
            <person name="Delledonne M."/>
            <person name="Ballottari M."/>
        </authorList>
    </citation>
    <scope>NUCLEOTIDE SEQUENCE</scope>
    <source>
        <strain evidence="16">211/11P</strain>
        <tissue evidence="16">Whole cell</tissue>
    </source>
</reference>
<feature type="region of interest" description="Disordered" evidence="13">
    <location>
        <begin position="86"/>
        <end position="108"/>
    </location>
</feature>
<dbReference type="Pfam" id="PF13639">
    <property type="entry name" value="zf-RING_2"/>
    <property type="match status" value="1"/>
</dbReference>
<evidence type="ECO:0000256" key="1">
    <source>
        <dbReference type="ARBA" id="ARBA00000900"/>
    </source>
</evidence>
<sequence>MSTGTLSGSEVSGPLSPLWRQYVLCQSPRRDGTWLAGAIVVLVLTATLPVSFLCMAILTMAAVATCLRAFALHQYTQRLSELTEHRRGGDIGGSGAASGTAGALSSAAQRRSRRPSLLGAVAASSPFNLLHFRLSLVDRDFTEPGDYELLLRLDELEAAAQAQRGPQPSVPLPESQLAELPVHVHRTPTKKSKKHGGGPFGGGNTFSPRAACDGKAQATPPAAGPEITAAAAPLYSQPAAAAQAPRVPVVQELPHRHWLLPAAQPEAPAYLAASAGGSSHSHGSSGSLAARAAPSSSSSSSSLAPAASRVGSTQQLWQAEAHGPPAPAAAAAGAWSVAAAAAPAAGDSGESEDDDEVLCSVCLEPFAEGAKILSLPCRHQYHEECVKTWLRYKGAEATCPNCISRVWQAQS</sequence>
<protein>
    <recommendedName>
        <fullName evidence="3">RING-type E3 ubiquitin transferase</fullName>
        <ecNumber evidence="3">2.3.2.27</ecNumber>
    </recommendedName>
</protein>
<feature type="compositionally biased region" description="Low complexity" evidence="13">
    <location>
        <begin position="319"/>
        <end position="328"/>
    </location>
</feature>
<dbReference type="PANTHER" id="PTHR45977">
    <property type="entry name" value="TARGET OF ERK KINASE MPK-1"/>
    <property type="match status" value="1"/>
</dbReference>
<keyword evidence="4" id="KW-0808">Transferase</keyword>
<keyword evidence="8" id="KW-0833">Ubl conjugation pathway</keyword>
<keyword evidence="9" id="KW-0862">Zinc</keyword>
<dbReference type="GO" id="GO:0016020">
    <property type="term" value="C:membrane"/>
    <property type="evidence" value="ECO:0007669"/>
    <property type="project" value="UniProtKB-SubCell"/>
</dbReference>
<feature type="region of interest" description="Disordered" evidence="13">
    <location>
        <begin position="186"/>
        <end position="223"/>
    </location>
</feature>
<evidence type="ECO:0000256" key="8">
    <source>
        <dbReference type="ARBA" id="ARBA00022786"/>
    </source>
</evidence>
<dbReference type="OrthoDB" id="512579at2759"/>
<reference evidence="16" key="1">
    <citation type="journal article" date="2019" name="Plant J.">
        <title>Chlorella vulgaris genome assembly and annotation reveals the molecular basis for metabolic acclimation to high light conditions.</title>
        <authorList>
            <person name="Cecchin M."/>
            <person name="Marcolungo L."/>
            <person name="Rossato M."/>
            <person name="Girolomoni L."/>
            <person name="Cosentino E."/>
            <person name="Cuine S."/>
            <person name="Li-Beisson Y."/>
            <person name="Delledonne M."/>
            <person name="Ballottari M."/>
        </authorList>
    </citation>
    <scope>NUCLEOTIDE SEQUENCE</scope>
    <source>
        <strain evidence="16">211/11P</strain>
    </source>
</reference>
<dbReference type="GO" id="GO:0061630">
    <property type="term" value="F:ubiquitin protein ligase activity"/>
    <property type="evidence" value="ECO:0007669"/>
    <property type="project" value="UniProtKB-EC"/>
</dbReference>
<keyword evidence="6" id="KW-0479">Metal-binding</keyword>
<comment type="subcellular location">
    <subcellularLocation>
        <location evidence="2">Membrane</location>
        <topology evidence="2">Multi-pass membrane protein</topology>
    </subcellularLocation>
</comment>
<feature type="region of interest" description="Disordered" evidence="13">
    <location>
        <begin position="271"/>
        <end position="328"/>
    </location>
</feature>
<feature type="domain" description="RING-type" evidence="15">
    <location>
        <begin position="359"/>
        <end position="402"/>
    </location>
</feature>
<dbReference type="SMART" id="SM00184">
    <property type="entry name" value="RING"/>
    <property type="match status" value="1"/>
</dbReference>
<dbReference type="CDD" id="cd16454">
    <property type="entry name" value="RING-H2_PA-TM-RING"/>
    <property type="match status" value="1"/>
</dbReference>
<keyword evidence="7 12" id="KW-0863">Zinc-finger</keyword>
<keyword evidence="10 14" id="KW-1133">Transmembrane helix</keyword>
<evidence type="ECO:0000256" key="6">
    <source>
        <dbReference type="ARBA" id="ARBA00022723"/>
    </source>
</evidence>
<organism evidence="16 17">
    <name type="scientific">Chlorella vulgaris</name>
    <name type="common">Green alga</name>
    <dbReference type="NCBI Taxonomy" id="3077"/>
    <lineage>
        <taxon>Eukaryota</taxon>
        <taxon>Viridiplantae</taxon>
        <taxon>Chlorophyta</taxon>
        <taxon>core chlorophytes</taxon>
        <taxon>Trebouxiophyceae</taxon>
        <taxon>Chlorellales</taxon>
        <taxon>Chlorellaceae</taxon>
        <taxon>Chlorella clade</taxon>
        <taxon>Chlorella</taxon>
    </lineage>
</organism>
<dbReference type="PROSITE" id="PS50089">
    <property type="entry name" value="ZF_RING_2"/>
    <property type="match status" value="1"/>
</dbReference>
<evidence type="ECO:0000256" key="2">
    <source>
        <dbReference type="ARBA" id="ARBA00004141"/>
    </source>
</evidence>
<dbReference type="GO" id="GO:0006511">
    <property type="term" value="P:ubiquitin-dependent protein catabolic process"/>
    <property type="evidence" value="ECO:0007669"/>
    <property type="project" value="TreeGrafter"/>
</dbReference>
<evidence type="ECO:0000256" key="4">
    <source>
        <dbReference type="ARBA" id="ARBA00022679"/>
    </source>
</evidence>
<feature type="compositionally biased region" description="Low complexity" evidence="13">
    <location>
        <begin position="271"/>
        <end position="308"/>
    </location>
</feature>
<evidence type="ECO:0000256" key="12">
    <source>
        <dbReference type="PROSITE-ProRule" id="PRU00175"/>
    </source>
</evidence>
<name>A0A9D4TGN5_CHLVU</name>
<evidence type="ECO:0000256" key="7">
    <source>
        <dbReference type="ARBA" id="ARBA00022771"/>
    </source>
</evidence>
<dbReference type="PANTHER" id="PTHR45977:SF4">
    <property type="entry name" value="RING-TYPE DOMAIN-CONTAINING PROTEIN"/>
    <property type="match status" value="1"/>
</dbReference>
<dbReference type="InterPro" id="IPR001841">
    <property type="entry name" value="Znf_RING"/>
</dbReference>
<keyword evidence="5 14" id="KW-0812">Transmembrane</keyword>
<accession>A0A9D4TGN5</accession>
<evidence type="ECO:0000313" key="17">
    <source>
        <dbReference type="Proteomes" id="UP001055712"/>
    </source>
</evidence>
<evidence type="ECO:0000259" key="15">
    <source>
        <dbReference type="PROSITE" id="PS50089"/>
    </source>
</evidence>
<comment type="catalytic activity">
    <reaction evidence="1">
        <text>S-ubiquitinyl-[E2 ubiquitin-conjugating enzyme]-L-cysteine + [acceptor protein]-L-lysine = [E2 ubiquitin-conjugating enzyme]-L-cysteine + N(6)-ubiquitinyl-[acceptor protein]-L-lysine.</text>
        <dbReference type="EC" id="2.3.2.27"/>
    </reaction>
</comment>
<dbReference type="GO" id="GO:0008270">
    <property type="term" value="F:zinc ion binding"/>
    <property type="evidence" value="ECO:0007669"/>
    <property type="project" value="UniProtKB-KW"/>
</dbReference>
<feature type="compositionally biased region" description="Basic residues" evidence="13">
    <location>
        <begin position="186"/>
        <end position="196"/>
    </location>
</feature>
<gene>
    <name evidence="16" type="ORF">D9Q98_008404</name>
</gene>
<evidence type="ECO:0000256" key="11">
    <source>
        <dbReference type="ARBA" id="ARBA00023136"/>
    </source>
</evidence>
<evidence type="ECO:0000313" key="16">
    <source>
        <dbReference type="EMBL" id="KAI3425023.1"/>
    </source>
</evidence>
<evidence type="ECO:0000256" key="5">
    <source>
        <dbReference type="ARBA" id="ARBA00022692"/>
    </source>
</evidence>
<proteinExistence type="predicted"/>
<evidence type="ECO:0000256" key="3">
    <source>
        <dbReference type="ARBA" id="ARBA00012483"/>
    </source>
</evidence>
<dbReference type="EMBL" id="SIDB01000012">
    <property type="protein sequence ID" value="KAI3425023.1"/>
    <property type="molecule type" value="Genomic_DNA"/>
</dbReference>
<comment type="caution">
    <text evidence="16">The sequence shown here is derived from an EMBL/GenBank/DDBJ whole genome shotgun (WGS) entry which is preliminary data.</text>
</comment>
<dbReference type="Proteomes" id="UP001055712">
    <property type="component" value="Unassembled WGS sequence"/>
</dbReference>